<reference evidence="2 3" key="1">
    <citation type="submission" date="2016-11" db="EMBL/GenBank/DDBJ databases">
        <title>Paenibacillus species isolates.</title>
        <authorList>
            <person name="Beno S.M."/>
        </authorList>
    </citation>
    <scope>NUCLEOTIDE SEQUENCE [LARGE SCALE GENOMIC DNA]</scope>
    <source>
        <strain evidence="2 3">FSL H8-0246</strain>
    </source>
</reference>
<sequence>MKSITQEITEELLAVMDMYQRIARQLIDQLILETDQPDRMEILAGAYDMLTNADVIHGGEELTGNWFFDVHGEHCMFQNTETGQTLEVSLGSPEDVGNMDPYFFYNFIKTTPEIAYLTAYFENPFKDMLDFFERLQAQHVLIHVHGVEYRKVL</sequence>
<proteinExistence type="predicted"/>
<comment type="caution">
    <text evidence="2">The sequence shown here is derived from an EMBL/GenBank/DDBJ whole genome shotgun (WGS) entry which is preliminary data.</text>
</comment>
<dbReference type="Proteomes" id="UP000187134">
    <property type="component" value="Unassembled WGS sequence"/>
</dbReference>
<dbReference type="AlphaFoldDB" id="A0A1R1BQI4"/>
<gene>
    <name evidence="2" type="ORF">BK131_18785</name>
</gene>
<accession>A0A1R1BQI4</accession>
<evidence type="ECO:0000259" key="1">
    <source>
        <dbReference type="Pfam" id="PF21837"/>
    </source>
</evidence>
<dbReference type="Pfam" id="PF21837">
    <property type="entry name" value="DUF6896"/>
    <property type="match status" value="1"/>
</dbReference>
<dbReference type="OrthoDB" id="3371683at2"/>
<feature type="domain" description="DUF6896" evidence="1">
    <location>
        <begin position="13"/>
        <end position="142"/>
    </location>
</feature>
<evidence type="ECO:0000313" key="3">
    <source>
        <dbReference type="Proteomes" id="UP000187134"/>
    </source>
</evidence>
<dbReference type="EMBL" id="MRTJ01000008">
    <property type="protein sequence ID" value="OMF12057.1"/>
    <property type="molecule type" value="Genomic_DNA"/>
</dbReference>
<dbReference type="InterPro" id="IPR054191">
    <property type="entry name" value="DUF6896"/>
</dbReference>
<organism evidence="2 3">
    <name type="scientific">Paenibacillus amylolyticus</name>
    <dbReference type="NCBI Taxonomy" id="1451"/>
    <lineage>
        <taxon>Bacteria</taxon>
        <taxon>Bacillati</taxon>
        <taxon>Bacillota</taxon>
        <taxon>Bacilli</taxon>
        <taxon>Bacillales</taxon>
        <taxon>Paenibacillaceae</taxon>
        <taxon>Paenibacillus</taxon>
    </lineage>
</organism>
<evidence type="ECO:0000313" key="2">
    <source>
        <dbReference type="EMBL" id="OMF12057.1"/>
    </source>
</evidence>
<name>A0A1R1BQI4_PAEAM</name>
<protein>
    <recommendedName>
        <fullName evidence="1">DUF6896 domain-containing protein</fullName>
    </recommendedName>
</protein>